<feature type="region of interest" description="Disordered" evidence="1">
    <location>
        <begin position="1"/>
        <end position="52"/>
    </location>
</feature>
<proteinExistence type="predicted"/>
<comment type="caution">
    <text evidence="2">The sequence shown here is derived from an EMBL/GenBank/DDBJ whole genome shotgun (WGS) entry which is preliminary data.</text>
</comment>
<protein>
    <submittedName>
        <fullName evidence="2">Uncharacterized protein</fullName>
    </submittedName>
</protein>
<evidence type="ECO:0000313" key="2">
    <source>
        <dbReference type="EMBL" id="GIX70906.1"/>
    </source>
</evidence>
<reference evidence="2 3" key="1">
    <citation type="submission" date="2021-06" db="EMBL/GenBank/DDBJ databases">
        <title>Caerostris extrusa draft genome.</title>
        <authorList>
            <person name="Kono N."/>
            <person name="Arakawa K."/>
        </authorList>
    </citation>
    <scope>NUCLEOTIDE SEQUENCE [LARGE SCALE GENOMIC DNA]</scope>
</reference>
<evidence type="ECO:0000256" key="1">
    <source>
        <dbReference type="SAM" id="MobiDB-lite"/>
    </source>
</evidence>
<dbReference type="Proteomes" id="UP001054945">
    <property type="component" value="Unassembled WGS sequence"/>
</dbReference>
<feature type="compositionally biased region" description="Basic and acidic residues" evidence="1">
    <location>
        <begin position="29"/>
        <end position="39"/>
    </location>
</feature>
<dbReference type="EMBL" id="BPLR01019701">
    <property type="protein sequence ID" value="GIX70906.1"/>
    <property type="molecule type" value="Genomic_DNA"/>
</dbReference>
<keyword evidence="3" id="KW-1185">Reference proteome</keyword>
<sequence>MCDVKKGLISSGPLNSKSKSSFPAQPGGELKKPHSELDFRTFPGEDATAPPLHVIHNNTRKTKSSDSLYGGSRSHWKIFKKNIFSFPRTDYNILEAVQPTCASMQSTLNFNHTLSSRFDLIFFFSNFDPICTLDTHLKVSSKQLQYLLHFGWGITKEDKEIKMLNMLSSGNAEQVYDENGFHPARILRHFEFRSRFGMTK</sequence>
<name>A0AAV4MEV0_CAEEX</name>
<accession>A0AAV4MEV0</accession>
<gene>
    <name evidence="2" type="ORF">CEXT_297471</name>
</gene>
<evidence type="ECO:0000313" key="3">
    <source>
        <dbReference type="Proteomes" id="UP001054945"/>
    </source>
</evidence>
<dbReference type="AlphaFoldDB" id="A0AAV4MEV0"/>
<organism evidence="2 3">
    <name type="scientific">Caerostris extrusa</name>
    <name type="common">Bark spider</name>
    <name type="synonym">Caerostris bankana</name>
    <dbReference type="NCBI Taxonomy" id="172846"/>
    <lineage>
        <taxon>Eukaryota</taxon>
        <taxon>Metazoa</taxon>
        <taxon>Ecdysozoa</taxon>
        <taxon>Arthropoda</taxon>
        <taxon>Chelicerata</taxon>
        <taxon>Arachnida</taxon>
        <taxon>Araneae</taxon>
        <taxon>Araneomorphae</taxon>
        <taxon>Entelegynae</taxon>
        <taxon>Araneoidea</taxon>
        <taxon>Araneidae</taxon>
        <taxon>Caerostris</taxon>
    </lineage>
</organism>